<keyword evidence="2" id="KW-1185">Reference proteome</keyword>
<dbReference type="EMBL" id="JARJCM010000054">
    <property type="protein sequence ID" value="KAJ7034849.1"/>
    <property type="molecule type" value="Genomic_DNA"/>
</dbReference>
<organism evidence="1 2">
    <name type="scientific">Mycena alexandri</name>
    <dbReference type="NCBI Taxonomy" id="1745969"/>
    <lineage>
        <taxon>Eukaryota</taxon>
        <taxon>Fungi</taxon>
        <taxon>Dikarya</taxon>
        <taxon>Basidiomycota</taxon>
        <taxon>Agaricomycotina</taxon>
        <taxon>Agaricomycetes</taxon>
        <taxon>Agaricomycetidae</taxon>
        <taxon>Agaricales</taxon>
        <taxon>Marasmiineae</taxon>
        <taxon>Mycenaceae</taxon>
        <taxon>Mycena</taxon>
    </lineage>
</organism>
<comment type="caution">
    <text evidence="1">The sequence shown here is derived from an EMBL/GenBank/DDBJ whole genome shotgun (WGS) entry which is preliminary data.</text>
</comment>
<evidence type="ECO:0000313" key="2">
    <source>
        <dbReference type="Proteomes" id="UP001218188"/>
    </source>
</evidence>
<evidence type="ECO:0000313" key="1">
    <source>
        <dbReference type="EMBL" id="KAJ7034849.1"/>
    </source>
</evidence>
<proteinExistence type="predicted"/>
<accession>A0AAD6SVJ6</accession>
<protein>
    <submittedName>
        <fullName evidence="1">Uncharacterized protein</fullName>
    </submittedName>
</protein>
<dbReference type="Proteomes" id="UP001218188">
    <property type="component" value="Unassembled WGS sequence"/>
</dbReference>
<dbReference type="AlphaFoldDB" id="A0AAD6SVJ6"/>
<gene>
    <name evidence="1" type="ORF">C8F04DRAFT_1347073</name>
</gene>
<name>A0AAD6SVJ6_9AGAR</name>
<reference evidence="1" key="1">
    <citation type="submission" date="2023-03" db="EMBL/GenBank/DDBJ databases">
        <title>Massive genome expansion in bonnet fungi (Mycena s.s.) driven by repeated elements and novel gene families across ecological guilds.</title>
        <authorList>
            <consortium name="Lawrence Berkeley National Laboratory"/>
            <person name="Harder C.B."/>
            <person name="Miyauchi S."/>
            <person name="Viragh M."/>
            <person name="Kuo A."/>
            <person name="Thoen E."/>
            <person name="Andreopoulos B."/>
            <person name="Lu D."/>
            <person name="Skrede I."/>
            <person name="Drula E."/>
            <person name="Henrissat B."/>
            <person name="Morin E."/>
            <person name="Kohler A."/>
            <person name="Barry K."/>
            <person name="LaButti K."/>
            <person name="Morin E."/>
            <person name="Salamov A."/>
            <person name="Lipzen A."/>
            <person name="Mereny Z."/>
            <person name="Hegedus B."/>
            <person name="Baldrian P."/>
            <person name="Stursova M."/>
            <person name="Weitz H."/>
            <person name="Taylor A."/>
            <person name="Grigoriev I.V."/>
            <person name="Nagy L.G."/>
            <person name="Martin F."/>
            <person name="Kauserud H."/>
        </authorList>
    </citation>
    <scope>NUCLEOTIDE SEQUENCE</scope>
    <source>
        <strain evidence="1">CBHHK200</strain>
    </source>
</reference>
<sequence length="209" mass="23463">MGWAAIVWRCRGSATTENLSKRLWWQGTNGLELTNTTGGNYLRPKDGSIVPSTATDALMAGILPRHSGRVYLLSRRSLYWEHLVRAIVQNDLAFRLTENDGMAALMKHVLPPRLKAVVSHRQLLAPEPYTILPSTTRLCLLQFMVTPFLWAFKAYSLLPLHYVRGDYGNNPGFLMHPVGTQGRISGTSTLTMKEKDITSQPPWNNFVAL</sequence>